<dbReference type="Gene3D" id="3.40.50.1820">
    <property type="entry name" value="alpha/beta hydrolase"/>
    <property type="match status" value="1"/>
</dbReference>
<dbReference type="Pfam" id="PF12146">
    <property type="entry name" value="Hydrolase_4"/>
    <property type="match status" value="1"/>
</dbReference>
<dbReference type="PANTHER" id="PTHR11614">
    <property type="entry name" value="PHOSPHOLIPASE-RELATED"/>
    <property type="match status" value="1"/>
</dbReference>
<feature type="domain" description="Serine aminopeptidase S33" evidence="1">
    <location>
        <begin position="28"/>
        <end position="292"/>
    </location>
</feature>
<evidence type="ECO:0000313" key="3">
    <source>
        <dbReference type="Proteomes" id="UP001501047"/>
    </source>
</evidence>
<evidence type="ECO:0000313" key="2">
    <source>
        <dbReference type="EMBL" id="GAA0767933.1"/>
    </source>
</evidence>
<dbReference type="RefSeq" id="WP_343823769.1">
    <property type="nucleotide sequence ID" value="NZ_BAAACI010000001.1"/>
</dbReference>
<dbReference type="EMBL" id="BAAACI010000001">
    <property type="protein sequence ID" value="GAA0767933.1"/>
    <property type="molecule type" value="Genomic_DNA"/>
</dbReference>
<dbReference type="Proteomes" id="UP001501047">
    <property type="component" value="Unassembled WGS sequence"/>
</dbReference>
<dbReference type="InterPro" id="IPR022742">
    <property type="entry name" value="Hydrolase_4"/>
</dbReference>
<comment type="caution">
    <text evidence="2">The sequence shown here is derived from an EMBL/GenBank/DDBJ whole genome shotgun (WGS) entry which is preliminary data.</text>
</comment>
<accession>A0ABN1KIX2</accession>
<dbReference type="SUPFAM" id="SSF53474">
    <property type="entry name" value="alpha/beta-Hydrolases"/>
    <property type="match status" value="1"/>
</dbReference>
<dbReference type="InterPro" id="IPR051044">
    <property type="entry name" value="MAG_DAG_Lipase"/>
</dbReference>
<protein>
    <submittedName>
        <fullName evidence="2">Alpha/beta hydrolase</fullName>
    </submittedName>
</protein>
<organism evidence="2 3">
    <name type="scientific">Clostridium subterminale</name>
    <dbReference type="NCBI Taxonomy" id="1550"/>
    <lineage>
        <taxon>Bacteria</taxon>
        <taxon>Bacillati</taxon>
        <taxon>Bacillota</taxon>
        <taxon>Clostridia</taxon>
        <taxon>Eubacteriales</taxon>
        <taxon>Clostridiaceae</taxon>
        <taxon>Clostridium</taxon>
    </lineage>
</organism>
<gene>
    <name evidence="2" type="ORF">GCM10008908_07560</name>
</gene>
<name>A0ABN1KIX2_CLOSU</name>
<evidence type="ECO:0000259" key="1">
    <source>
        <dbReference type="Pfam" id="PF12146"/>
    </source>
</evidence>
<keyword evidence="3" id="KW-1185">Reference proteome</keyword>
<sequence>MTYNEMKLKMRDGKEIYLYKWELDESVKPKAVIQLIHGMAEYGSRYDRFAKELVKDGFIVYADDHRGHGKSAESLSTLGYISDNDGFHDMVHDQYEINNLIKKENPGLDVYILGHSMGSFITQRYMEIYGDTVKGVILSGTGGKPSSTMNMGIFLSKVIMNLRGRRASGRLMDDLGFGNYNKLVENQKTKYDWLSRDEDEVEKYILDPYCGGVFPVSFFYDFLRGMKAIHKKDNLAGIPKNLFITMISGDKDPVGNYGKGILSLVNTFKSLGIKNLSYKLYEGGRHEILNEINRDQVTEDIKECLNSWVQGDNYISNEVTYTGTFIEGSTLSEN</sequence>
<proteinExistence type="predicted"/>
<dbReference type="InterPro" id="IPR029058">
    <property type="entry name" value="AB_hydrolase_fold"/>
</dbReference>
<reference evidence="2 3" key="1">
    <citation type="journal article" date="2019" name="Int. J. Syst. Evol. Microbiol.">
        <title>The Global Catalogue of Microorganisms (GCM) 10K type strain sequencing project: providing services to taxonomists for standard genome sequencing and annotation.</title>
        <authorList>
            <consortium name="The Broad Institute Genomics Platform"/>
            <consortium name="The Broad Institute Genome Sequencing Center for Infectious Disease"/>
            <person name="Wu L."/>
            <person name="Ma J."/>
        </authorList>
    </citation>
    <scope>NUCLEOTIDE SEQUENCE [LARGE SCALE GENOMIC DNA]</scope>
    <source>
        <strain evidence="2 3">JCM 1417</strain>
    </source>
</reference>
<keyword evidence="2" id="KW-0378">Hydrolase</keyword>
<dbReference type="GO" id="GO:0016787">
    <property type="term" value="F:hydrolase activity"/>
    <property type="evidence" value="ECO:0007669"/>
    <property type="project" value="UniProtKB-KW"/>
</dbReference>